<reference evidence="2" key="1">
    <citation type="journal article" date="2019" name="Int. J. Syst. Evol. Microbiol.">
        <title>The Global Catalogue of Microorganisms (GCM) 10K type strain sequencing project: providing services to taxonomists for standard genome sequencing and annotation.</title>
        <authorList>
            <consortium name="The Broad Institute Genomics Platform"/>
            <consortium name="The Broad Institute Genome Sequencing Center for Infectious Disease"/>
            <person name="Wu L."/>
            <person name="Ma J."/>
        </authorList>
    </citation>
    <scope>NUCLEOTIDE SEQUENCE [LARGE SCALE GENOMIC DNA]</scope>
    <source>
        <strain evidence="2">CGMCC 1.18439</strain>
    </source>
</reference>
<keyword evidence="2" id="KW-1185">Reference proteome</keyword>
<protein>
    <submittedName>
        <fullName evidence="1">Uncharacterized protein</fullName>
    </submittedName>
</protein>
<comment type="caution">
    <text evidence="1">The sequence shown here is derived from an EMBL/GenBank/DDBJ whole genome shotgun (WGS) entry which is preliminary data.</text>
</comment>
<evidence type="ECO:0000313" key="1">
    <source>
        <dbReference type="EMBL" id="GHG13340.1"/>
    </source>
</evidence>
<name>A0ABQ3KCW9_9DEIO</name>
<proteinExistence type="predicted"/>
<accession>A0ABQ3KCW9</accession>
<dbReference type="Proteomes" id="UP000632154">
    <property type="component" value="Unassembled WGS sequence"/>
</dbReference>
<gene>
    <name evidence="1" type="ORF">GCM10017783_26240</name>
</gene>
<organism evidence="1 2">
    <name type="scientific">Deinococcus piscis</name>
    <dbReference type="NCBI Taxonomy" id="394230"/>
    <lineage>
        <taxon>Bacteria</taxon>
        <taxon>Thermotogati</taxon>
        <taxon>Deinococcota</taxon>
        <taxon>Deinococci</taxon>
        <taxon>Deinococcales</taxon>
        <taxon>Deinococcaceae</taxon>
        <taxon>Deinococcus</taxon>
    </lineage>
</organism>
<dbReference type="EMBL" id="BNAL01000085">
    <property type="protein sequence ID" value="GHG13340.1"/>
    <property type="molecule type" value="Genomic_DNA"/>
</dbReference>
<sequence length="50" mass="5668">MENFEIASLDARTQRFHGEDTESIVNTTIFPPRTTGFPRTIVTLTSRLCP</sequence>
<evidence type="ECO:0000313" key="2">
    <source>
        <dbReference type="Proteomes" id="UP000632154"/>
    </source>
</evidence>